<reference evidence="1 2" key="1">
    <citation type="journal article" date="2012" name="Nature">
        <title>Repeated polyploidization of Gossypium genomes and the evolution of spinnable cotton fibres.</title>
        <authorList>
            <person name="Paterson A.H."/>
            <person name="Wendel J.F."/>
            <person name="Gundlach H."/>
            <person name="Guo H."/>
            <person name="Jenkins J."/>
            <person name="Jin D."/>
            <person name="Llewellyn D."/>
            <person name="Showmaker K.C."/>
            <person name="Shu S."/>
            <person name="Udall J."/>
            <person name="Yoo M.J."/>
            <person name="Byers R."/>
            <person name="Chen W."/>
            <person name="Doron-Faigenboim A."/>
            <person name="Duke M.V."/>
            <person name="Gong L."/>
            <person name="Grimwood J."/>
            <person name="Grover C."/>
            <person name="Grupp K."/>
            <person name="Hu G."/>
            <person name="Lee T.H."/>
            <person name="Li J."/>
            <person name="Lin L."/>
            <person name="Liu T."/>
            <person name="Marler B.S."/>
            <person name="Page J.T."/>
            <person name="Roberts A.W."/>
            <person name="Romanel E."/>
            <person name="Sanders W.S."/>
            <person name="Szadkowski E."/>
            <person name="Tan X."/>
            <person name="Tang H."/>
            <person name="Xu C."/>
            <person name="Wang J."/>
            <person name="Wang Z."/>
            <person name="Zhang D."/>
            <person name="Zhang L."/>
            <person name="Ashrafi H."/>
            <person name="Bedon F."/>
            <person name="Bowers J.E."/>
            <person name="Brubaker C.L."/>
            <person name="Chee P.W."/>
            <person name="Das S."/>
            <person name="Gingle A.R."/>
            <person name="Haigler C.H."/>
            <person name="Harker D."/>
            <person name="Hoffmann L.V."/>
            <person name="Hovav R."/>
            <person name="Jones D.C."/>
            <person name="Lemke C."/>
            <person name="Mansoor S."/>
            <person name="ur Rahman M."/>
            <person name="Rainville L.N."/>
            <person name="Rambani A."/>
            <person name="Reddy U.K."/>
            <person name="Rong J.K."/>
            <person name="Saranga Y."/>
            <person name="Scheffler B.E."/>
            <person name="Scheffler J.A."/>
            <person name="Stelly D.M."/>
            <person name="Triplett B.A."/>
            <person name="Van Deynze A."/>
            <person name="Vaslin M.F."/>
            <person name="Waghmare V.N."/>
            <person name="Walford S.A."/>
            <person name="Wright R.J."/>
            <person name="Zaki E.A."/>
            <person name="Zhang T."/>
            <person name="Dennis E.S."/>
            <person name="Mayer K.F."/>
            <person name="Peterson D.G."/>
            <person name="Rokhsar D.S."/>
            <person name="Wang X."/>
            <person name="Schmutz J."/>
        </authorList>
    </citation>
    <scope>NUCLEOTIDE SEQUENCE [LARGE SCALE GENOMIC DNA]</scope>
</reference>
<keyword evidence="2" id="KW-1185">Reference proteome</keyword>
<sequence length="113" mass="12432">MAALRHLRQISQEISQSNVTGWGRRPAALRALSHKLSKGFNEAVNGFIDERWSMLETDGVDDITLLVNSSPGKMMDINFSYSNGFPSMGNAVLCAKASLLFLYVQLPFCMCGS</sequence>
<evidence type="ECO:0000313" key="1">
    <source>
        <dbReference type="EMBL" id="KJB80524.1"/>
    </source>
</evidence>
<dbReference type="Proteomes" id="UP000032304">
    <property type="component" value="Chromosome 13"/>
</dbReference>
<dbReference type="STRING" id="29730.A0A0D2VDB0"/>
<name>A0A0D2VDB0_GOSRA</name>
<dbReference type="GO" id="GO:0003700">
    <property type="term" value="F:DNA-binding transcription factor activity"/>
    <property type="evidence" value="ECO:0007669"/>
    <property type="project" value="InterPro"/>
</dbReference>
<dbReference type="PANTHER" id="PTHR45950:SF6">
    <property type="entry name" value="HOMEOBOX-LEUCINE ZIPPER PROTEIN ATHB-8"/>
    <property type="match status" value="1"/>
</dbReference>
<evidence type="ECO:0008006" key="3">
    <source>
        <dbReference type="Google" id="ProtNLM"/>
    </source>
</evidence>
<dbReference type="PANTHER" id="PTHR45950">
    <property type="entry name" value="HOMEOBOX-LEUCINE ZIPPER PROTEIN ATHB-14"/>
    <property type="match status" value="1"/>
</dbReference>
<dbReference type="AlphaFoldDB" id="A0A0D2VDB0"/>
<evidence type="ECO:0000313" key="2">
    <source>
        <dbReference type="Proteomes" id="UP000032304"/>
    </source>
</evidence>
<dbReference type="Gramene" id="KJB80524">
    <property type="protein sequence ID" value="KJB80524"/>
    <property type="gene ID" value="B456_013G102000"/>
</dbReference>
<proteinExistence type="predicted"/>
<organism evidence="1 2">
    <name type="scientific">Gossypium raimondii</name>
    <name type="common">Peruvian cotton</name>
    <name type="synonym">Gossypium klotzschianum subsp. raimondii</name>
    <dbReference type="NCBI Taxonomy" id="29730"/>
    <lineage>
        <taxon>Eukaryota</taxon>
        <taxon>Viridiplantae</taxon>
        <taxon>Streptophyta</taxon>
        <taxon>Embryophyta</taxon>
        <taxon>Tracheophyta</taxon>
        <taxon>Spermatophyta</taxon>
        <taxon>Magnoliopsida</taxon>
        <taxon>eudicotyledons</taxon>
        <taxon>Gunneridae</taxon>
        <taxon>Pentapetalae</taxon>
        <taxon>rosids</taxon>
        <taxon>malvids</taxon>
        <taxon>Malvales</taxon>
        <taxon>Malvaceae</taxon>
        <taxon>Malvoideae</taxon>
        <taxon>Gossypium</taxon>
    </lineage>
</organism>
<protein>
    <recommendedName>
        <fullName evidence="3">START domain-containing protein</fullName>
    </recommendedName>
</protein>
<dbReference type="InterPro" id="IPR044830">
    <property type="entry name" value="HD-Zip_III"/>
</dbReference>
<accession>A0A0D2VDB0</accession>
<gene>
    <name evidence="1" type="ORF">B456_013G102000</name>
</gene>
<dbReference type="eggNOG" id="ENOG502QPKR">
    <property type="taxonomic scope" value="Eukaryota"/>
</dbReference>
<dbReference type="EMBL" id="CM001752">
    <property type="protein sequence ID" value="KJB80524.1"/>
    <property type="molecule type" value="Genomic_DNA"/>
</dbReference>